<organism evidence="5 6">
    <name type="scientific">Rheinheimera baltica</name>
    <dbReference type="NCBI Taxonomy" id="67576"/>
    <lineage>
        <taxon>Bacteria</taxon>
        <taxon>Pseudomonadati</taxon>
        <taxon>Pseudomonadota</taxon>
        <taxon>Gammaproteobacteria</taxon>
        <taxon>Chromatiales</taxon>
        <taxon>Chromatiaceae</taxon>
        <taxon>Rheinheimera</taxon>
    </lineage>
</organism>
<feature type="domain" description="Histidine kinase" evidence="4">
    <location>
        <begin position="69"/>
        <end position="299"/>
    </location>
</feature>
<keyword evidence="3" id="KW-0597">Phosphoprotein</keyword>
<keyword evidence="5" id="KW-0547">Nucleotide-binding</keyword>
<evidence type="ECO:0000256" key="3">
    <source>
        <dbReference type="ARBA" id="ARBA00022553"/>
    </source>
</evidence>
<evidence type="ECO:0000313" key="6">
    <source>
        <dbReference type="Proteomes" id="UP001231109"/>
    </source>
</evidence>
<gene>
    <name evidence="5" type="ORF">ORJ04_06605</name>
</gene>
<dbReference type="InterPro" id="IPR004358">
    <property type="entry name" value="Sig_transdc_His_kin-like_C"/>
</dbReference>
<dbReference type="InterPro" id="IPR005467">
    <property type="entry name" value="His_kinase_dom"/>
</dbReference>
<dbReference type="SUPFAM" id="SSF47384">
    <property type="entry name" value="Homodimeric domain of signal transducing histidine kinase"/>
    <property type="match status" value="1"/>
</dbReference>
<dbReference type="GO" id="GO:0005524">
    <property type="term" value="F:ATP binding"/>
    <property type="evidence" value="ECO:0007669"/>
    <property type="project" value="UniProtKB-KW"/>
</dbReference>
<evidence type="ECO:0000259" key="4">
    <source>
        <dbReference type="PROSITE" id="PS50109"/>
    </source>
</evidence>
<comment type="catalytic activity">
    <reaction evidence="1">
        <text>ATP + protein L-histidine = ADP + protein N-phospho-L-histidine.</text>
        <dbReference type="EC" id="2.7.13.3"/>
    </reaction>
</comment>
<evidence type="ECO:0000256" key="1">
    <source>
        <dbReference type="ARBA" id="ARBA00000085"/>
    </source>
</evidence>
<dbReference type="CDD" id="cd00082">
    <property type="entry name" value="HisKA"/>
    <property type="match status" value="1"/>
</dbReference>
<dbReference type="Proteomes" id="UP001231109">
    <property type="component" value="Unassembled WGS sequence"/>
</dbReference>
<dbReference type="PANTHER" id="PTHR43065:SF50">
    <property type="entry name" value="HISTIDINE KINASE"/>
    <property type="match status" value="1"/>
</dbReference>
<dbReference type="PRINTS" id="PR00344">
    <property type="entry name" value="BCTRLSENSOR"/>
</dbReference>
<accession>A0ABT9HWW5</accession>
<dbReference type="InterPro" id="IPR003594">
    <property type="entry name" value="HATPase_dom"/>
</dbReference>
<dbReference type="EMBL" id="JAPJDZ010000011">
    <property type="protein sequence ID" value="MDP5135617.1"/>
    <property type="molecule type" value="Genomic_DNA"/>
</dbReference>
<dbReference type="SMART" id="SM00387">
    <property type="entry name" value="HATPase_c"/>
    <property type="match status" value="1"/>
</dbReference>
<keyword evidence="6" id="KW-1185">Reference proteome</keyword>
<evidence type="ECO:0000313" key="5">
    <source>
        <dbReference type="EMBL" id="MDP5135617.1"/>
    </source>
</evidence>
<keyword evidence="5" id="KW-0067">ATP-binding</keyword>
<dbReference type="RefSeq" id="WP_305974679.1">
    <property type="nucleotide sequence ID" value="NZ_JAPJDZ010000011.1"/>
</dbReference>
<dbReference type="SMART" id="SM00388">
    <property type="entry name" value="HisKA"/>
    <property type="match status" value="1"/>
</dbReference>
<dbReference type="EC" id="2.7.13.3" evidence="2"/>
<dbReference type="InterPro" id="IPR036097">
    <property type="entry name" value="HisK_dim/P_sf"/>
</dbReference>
<dbReference type="Gene3D" id="1.10.287.130">
    <property type="match status" value="1"/>
</dbReference>
<dbReference type="SUPFAM" id="SSF55874">
    <property type="entry name" value="ATPase domain of HSP90 chaperone/DNA topoisomerase II/histidine kinase"/>
    <property type="match status" value="1"/>
</dbReference>
<dbReference type="PROSITE" id="PS50109">
    <property type="entry name" value="HIS_KIN"/>
    <property type="match status" value="1"/>
</dbReference>
<comment type="caution">
    <text evidence="5">The sequence shown here is derived from an EMBL/GenBank/DDBJ whole genome shotgun (WGS) entry which is preliminary data.</text>
</comment>
<proteinExistence type="predicted"/>
<dbReference type="InterPro" id="IPR036890">
    <property type="entry name" value="HATPase_C_sf"/>
</dbReference>
<evidence type="ECO:0000256" key="2">
    <source>
        <dbReference type="ARBA" id="ARBA00012438"/>
    </source>
</evidence>
<protein>
    <recommendedName>
        <fullName evidence="2">histidine kinase</fullName>
        <ecNumber evidence="2">2.7.13.3</ecNumber>
    </recommendedName>
</protein>
<sequence length="299" mass="33089">MTDASNPYYIAYLREKKAKQEIEQLLEDSTRKLYEKNQLLEQKIHQIKLQQQSIIHQEKLATLGTLAAGVAHEINNPLAFVMSNVNTLTSYTENLLSALTSRSAKNIDNNTLTMILEDFPELVSDTNQGLCRIKDIVRNLLFFARTDAEVVSTLQLKDAVELALKLLGPKLKNVMLTHQLDSVPTISFNSGELNQVLINILVNSIQACEAMPEKASEINVLLTHQSNHIALSVSDNGCGMSEETLTRMYDAFYTTKPVGTGTGVGMSIVLQILKQHNCDIHVQSDVGKGTTVCVTFPLS</sequence>
<dbReference type="Pfam" id="PF02518">
    <property type="entry name" value="HATPase_c"/>
    <property type="match status" value="1"/>
</dbReference>
<dbReference type="Pfam" id="PF00512">
    <property type="entry name" value="HisKA"/>
    <property type="match status" value="1"/>
</dbReference>
<name>A0ABT9HWW5_9GAMM</name>
<dbReference type="InterPro" id="IPR003661">
    <property type="entry name" value="HisK_dim/P_dom"/>
</dbReference>
<dbReference type="Gene3D" id="3.30.565.10">
    <property type="entry name" value="Histidine kinase-like ATPase, C-terminal domain"/>
    <property type="match status" value="1"/>
</dbReference>
<dbReference type="PANTHER" id="PTHR43065">
    <property type="entry name" value="SENSOR HISTIDINE KINASE"/>
    <property type="match status" value="1"/>
</dbReference>
<reference evidence="5 6" key="1">
    <citation type="submission" date="2022-11" db="EMBL/GenBank/DDBJ databases">
        <title>Viruses from the air-sea interface of a natural surface slick.</title>
        <authorList>
            <person name="Rahlff J."/>
            <person name="Holmfeldt K."/>
        </authorList>
    </citation>
    <scope>NUCLEOTIDE SEQUENCE [LARGE SCALE GENOMIC DNA]</scope>
    <source>
        <strain evidence="5 6">SMS4</strain>
    </source>
</reference>